<organism evidence="1 2">
    <name type="scientific">Rhizobium leguminosarum</name>
    <dbReference type="NCBI Taxonomy" id="384"/>
    <lineage>
        <taxon>Bacteria</taxon>
        <taxon>Pseudomonadati</taxon>
        <taxon>Pseudomonadota</taxon>
        <taxon>Alphaproteobacteria</taxon>
        <taxon>Hyphomicrobiales</taxon>
        <taxon>Rhizobiaceae</taxon>
        <taxon>Rhizobium/Agrobacterium group</taxon>
        <taxon>Rhizobium</taxon>
    </lineage>
</organism>
<dbReference type="EMBL" id="CP025013">
    <property type="protein sequence ID" value="AUW45818.1"/>
    <property type="molecule type" value="Genomic_DNA"/>
</dbReference>
<protein>
    <submittedName>
        <fullName evidence="1">Uncharacterized protein</fullName>
    </submittedName>
</protein>
<evidence type="ECO:0000313" key="2">
    <source>
        <dbReference type="Proteomes" id="UP000238523"/>
    </source>
</evidence>
<dbReference type="AlphaFoldDB" id="A0A2K9ZC74"/>
<reference evidence="1 2" key="1">
    <citation type="submission" date="2017-11" db="EMBL/GenBank/DDBJ databases">
        <title>Complete genome of Rhizobium leguminosarum Norway, an ineffective micro-symbiont.</title>
        <authorList>
            <person name="Hoffrichter A."/>
            <person name="Liang J."/>
            <person name="Brachmann A."/>
            <person name="Marin M."/>
        </authorList>
    </citation>
    <scope>NUCLEOTIDE SEQUENCE [LARGE SCALE GENOMIC DNA]</scope>
    <source>
        <strain evidence="1 2">Norway</strain>
        <plasmid evidence="2">Plasmid prln1</plasmid>
    </source>
</reference>
<geneLocation type="plasmid" evidence="2">
    <name>prln1</name>
</geneLocation>
<gene>
    <name evidence="1" type="ORF">CUJ84_pRLN1000352</name>
</gene>
<sequence>MVSFLMERDCIHKAKLCPDLVKSNSAGGTIVRFAILEPGVRYRWARRIISL</sequence>
<proteinExistence type="predicted"/>
<name>A0A2K9ZC74_RHILE</name>
<dbReference type="Proteomes" id="UP000238523">
    <property type="component" value="Plasmid pRLN1"/>
</dbReference>
<evidence type="ECO:0000313" key="1">
    <source>
        <dbReference type="EMBL" id="AUW45818.1"/>
    </source>
</evidence>
<accession>A0A2K9ZC74</accession>
<keyword evidence="1" id="KW-0614">Plasmid</keyword>